<keyword evidence="1" id="KW-0677">Repeat</keyword>
<dbReference type="GeneID" id="63852330"/>
<dbReference type="RefSeq" id="XP_040785857.1">
    <property type="nucleotide sequence ID" value="XM_040935079.1"/>
</dbReference>
<dbReference type="InterPro" id="IPR036770">
    <property type="entry name" value="Ankyrin_rpt-contain_sf"/>
</dbReference>
<protein>
    <recommendedName>
        <fullName evidence="5">Ankyrin</fullName>
    </recommendedName>
</protein>
<reference evidence="3" key="1">
    <citation type="submission" date="2020-01" db="EMBL/GenBank/DDBJ databases">
        <authorList>
            <consortium name="DOE Joint Genome Institute"/>
            <person name="Haridas S."/>
            <person name="Albert R."/>
            <person name="Binder M."/>
            <person name="Bloem J."/>
            <person name="Labutti K."/>
            <person name="Salamov A."/>
            <person name="Andreopoulos B."/>
            <person name="Baker S.E."/>
            <person name="Barry K."/>
            <person name="Bills G."/>
            <person name="Bluhm B.H."/>
            <person name="Cannon C."/>
            <person name="Castanera R."/>
            <person name="Culley D.E."/>
            <person name="Daum C."/>
            <person name="Ezra D."/>
            <person name="Gonzalez J.B."/>
            <person name="Henrissat B."/>
            <person name="Kuo A."/>
            <person name="Liang C."/>
            <person name="Lipzen A."/>
            <person name="Lutzoni F."/>
            <person name="Magnuson J."/>
            <person name="Mondo S."/>
            <person name="Nolan M."/>
            <person name="Ohm R."/>
            <person name="Pangilinan J."/>
            <person name="Park H.-J."/>
            <person name="Ramirez L."/>
            <person name="Alfaro M."/>
            <person name="Sun H."/>
            <person name="Tritt A."/>
            <person name="Yoshinaga Y."/>
            <person name="Zwiers L.-H."/>
            <person name="Turgeon B.G."/>
            <person name="Goodwin S.B."/>
            <person name="Spatafora J.W."/>
            <person name="Crous P.W."/>
            <person name="Grigoriev I.V."/>
        </authorList>
    </citation>
    <scope>NUCLEOTIDE SEQUENCE</scope>
    <source>
        <strain evidence="3">CBS 394.84</strain>
    </source>
</reference>
<dbReference type="PANTHER" id="PTHR24189">
    <property type="entry name" value="MYOTROPHIN"/>
    <property type="match status" value="1"/>
</dbReference>
<dbReference type="InterPro" id="IPR050745">
    <property type="entry name" value="Multifunctional_regulatory"/>
</dbReference>
<accession>A0A9P4GDK5</accession>
<dbReference type="Gene3D" id="1.25.40.20">
    <property type="entry name" value="Ankyrin repeat-containing domain"/>
    <property type="match status" value="2"/>
</dbReference>
<organism evidence="3 4">
    <name type="scientific">Cucurbitaria berberidis CBS 394.84</name>
    <dbReference type="NCBI Taxonomy" id="1168544"/>
    <lineage>
        <taxon>Eukaryota</taxon>
        <taxon>Fungi</taxon>
        <taxon>Dikarya</taxon>
        <taxon>Ascomycota</taxon>
        <taxon>Pezizomycotina</taxon>
        <taxon>Dothideomycetes</taxon>
        <taxon>Pleosporomycetidae</taxon>
        <taxon>Pleosporales</taxon>
        <taxon>Pleosporineae</taxon>
        <taxon>Cucurbitariaceae</taxon>
        <taxon>Cucurbitaria</taxon>
    </lineage>
</organism>
<evidence type="ECO:0000256" key="2">
    <source>
        <dbReference type="ARBA" id="ARBA00023043"/>
    </source>
</evidence>
<evidence type="ECO:0008006" key="5">
    <source>
        <dbReference type="Google" id="ProtNLM"/>
    </source>
</evidence>
<comment type="caution">
    <text evidence="3">The sequence shown here is derived from an EMBL/GenBank/DDBJ whole genome shotgun (WGS) entry which is preliminary data.</text>
</comment>
<dbReference type="AlphaFoldDB" id="A0A9P4GDK5"/>
<keyword evidence="4" id="KW-1185">Reference proteome</keyword>
<name>A0A9P4GDK5_9PLEO</name>
<keyword evidence="2" id="KW-0040">ANK repeat</keyword>
<gene>
    <name evidence="3" type="ORF">K460DRAFT_378465</name>
</gene>
<sequence length="554" mass="61964">MSFGSSTSNEDGFPERMQSLYVSDQYPEFFRSTAEPPMFAPGTLARMNTMDALTDLLEEVALEGSLSLVKAVIALGADPIYRSTGKLKKVKHEALQKATINGRSKVVDFLLQKGASYGEAAKKSIYTPLDRALLAAVYKGHAELAACLITSHGANPMVEQWPREMYDTQHYWAESQVRLSKTSVLDGISKWRNVDRGMNLLKVIMQHPKFNPTALVSCVFDTKSELQTAEFNYRPWQTTYEYSALACFVRSGWADAVEEMLSMKGEPKDYEKEDEVLQYQDKVARHISPVNALTKDTWEKRPEDAIRILRFLLDRNFDVSLAQRTASDMGQRTALGRALSADAAQGVELILQSKPGLVREEISFRRDKQETKGLPLTAALCLDRLETARVLLRAGAHPRDPALEDMNVLQFAVHQGGETNTSILAEMIGLSPELTYDALGIAIKRINKDAVRVLLDFISAAALRGQIAALPPLYDMLLQCEDFDKDDVTKENYLALISMVVAWDAYHGKSLVLNSKAQPHGEQGLWTMLECCELTNRSNEWLGLLRHYGAPLYQ</sequence>
<evidence type="ECO:0000256" key="1">
    <source>
        <dbReference type="ARBA" id="ARBA00022737"/>
    </source>
</evidence>
<dbReference type="Proteomes" id="UP000800039">
    <property type="component" value="Unassembled WGS sequence"/>
</dbReference>
<proteinExistence type="predicted"/>
<dbReference type="PANTHER" id="PTHR24189:SF50">
    <property type="entry name" value="ANKYRIN REPEAT AND SOCS BOX PROTEIN 2"/>
    <property type="match status" value="1"/>
</dbReference>
<dbReference type="OrthoDB" id="3746201at2759"/>
<evidence type="ECO:0000313" key="4">
    <source>
        <dbReference type="Proteomes" id="UP000800039"/>
    </source>
</evidence>
<evidence type="ECO:0000313" key="3">
    <source>
        <dbReference type="EMBL" id="KAF1843294.1"/>
    </source>
</evidence>
<dbReference type="SUPFAM" id="SSF48403">
    <property type="entry name" value="Ankyrin repeat"/>
    <property type="match status" value="1"/>
</dbReference>
<dbReference type="EMBL" id="ML976617">
    <property type="protein sequence ID" value="KAF1843294.1"/>
    <property type="molecule type" value="Genomic_DNA"/>
</dbReference>